<dbReference type="GO" id="GO:0016274">
    <property type="term" value="F:protein-arginine N-methyltransferase activity"/>
    <property type="evidence" value="ECO:0007669"/>
    <property type="project" value="InterPro"/>
</dbReference>
<dbReference type="GO" id="GO:0005737">
    <property type="term" value="C:cytoplasm"/>
    <property type="evidence" value="ECO:0007669"/>
    <property type="project" value="UniProtKB-SubCell"/>
</dbReference>
<reference evidence="16" key="1">
    <citation type="submission" date="2021-08" db="EMBL/GenBank/DDBJ databases">
        <title>WGS assembly of Ceratopteris richardii.</title>
        <authorList>
            <person name="Marchant D.B."/>
            <person name="Chen G."/>
            <person name="Jenkins J."/>
            <person name="Shu S."/>
            <person name="Leebens-Mack J."/>
            <person name="Grimwood J."/>
            <person name="Schmutz J."/>
            <person name="Soltis P."/>
            <person name="Soltis D."/>
            <person name="Chen Z.-H."/>
        </authorList>
    </citation>
    <scope>NUCLEOTIDE SEQUENCE</scope>
    <source>
        <strain evidence="16">Whitten #5841</strain>
        <tissue evidence="16">Leaf</tissue>
    </source>
</reference>
<evidence type="ECO:0000313" key="17">
    <source>
        <dbReference type="Proteomes" id="UP000825935"/>
    </source>
</evidence>
<dbReference type="GO" id="GO:0005634">
    <property type="term" value="C:nucleus"/>
    <property type="evidence" value="ECO:0007669"/>
    <property type="project" value="UniProtKB-SubCell"/>
</dbReference>
<evidence type="ECO:0000256" key="12">
    <source>
        <dbReference type="ARBA" id="ARBA00031724"/>
    </source>
</evidence>
<feature type="region of interest" description="Disordered" evidence="14">
    <location>
        <begin position="1"/>
        <end position="22"/>
    </location>
</feature>
<feature type="compositionally biased region" description="Low complexity" evidence="14">
    <location>
        <begin position="1"/>
        <end position="19"/>
    </location>
</feature>
<evidence type="ECO:0000313" key="16">
    <source>
        <dbReference type="EMBL" id="KAH7431071.1"/>
    </source>
</evidence>
<evidence type="ECO:0000256" key="5">
    <source>
        <dbReference type="ARBA" id="ARBA00018778"/>
    </source>
</evidence>
<dbReference type="Pfam" id="PF12796">
    <property type="entry name" value="Ank_2"/>
    <property type="match status" value="1"/>
</dbReference>
<evidence type="ECO:0000256" key="4">
    <source>
        <dbReference type="ARBA" id="ARBA00011245"/>
    </source>
</evidence>
<dbReference type="PANTHER" id="PTHR32379:SF1">
    <property type="entry name" value="GUANIDINOACETATE N-METHYLTRANSFERASE"/>
    <property type="match status" value="1"/>
</dbReference>
<comment type="function">
    <text evidence="1">S-adenosyl-L-methionine-dependent protein-arginine N-methyltransferase that methylates the delta-nitrogen atom of arginine residues to form N5-methylarginine (type IV) in target proteins. Monomethylates ribosomal protein L12.</text>
</comment>
<evidence type="ECO:0000256" key="14">
    <source>
        <dbReference type="SAM" id="MobiDB-lite"/>
    </source>
</evidence>
<dbReference type="SUPFAM" id="SSF48403">
    <property type="entry name" value="Ankyrin repeat"/>
    <property type="match status" value="1"/>
</dbReference>
<dbReference type="Gene3D" id="3.40.50.150">
    <property type="entry name" value="Vaccinia Virus protein VP39"/>
    <property type="match status" value="1"/>
</dbReference>
<dbReference type="PROSITE" id="PS50297">
    <property type="entry name" value="ANK_REP_REGION"/>
    <property type="match status" value="1"/>
</dbReference>
<evidence type="ECO:0000256" key="7">
    <source>
        <dbReference type="ARBA" id="ARBA00022603"/>
    </source>
</evidence>
<sequence length="373" mass="41157">MVSGAASPAAGAHFAGAQGPTVEQQPLVPLPLSENEDSENLAENEDSGTLATLLFQSAGSGNLEEVKKLLASGADPCSHDKFGRNALMYAAMNGHTDIARCLLDAGTPWNTLDGSGKCAGDYAMEGVHESTFNLLLDKGVQSELIFGALEKNKEKSEFSNRHYLEERILFSEDRLLDGESKGIMMSWEKPLMEAHAKALCAGGGDILNIGFGMGLVDTAIQSYQPALHTIIEAHPEVYKRMISSGWAEKPNVRIIFSRWQDALPSLGTYDGIFFDTYGEYYEDLAEFHKWLPQLLKPGGIYSFFNGLCADNAFFHVVYCQLVSLVLSQMGFEVQFIPLPIKECLDEKVWEGVSHKYWQLDTYFLPVCQKADEN</sequence>
<dbReference type="OMA" id="YWVVDNY"/>
<dbReference type="AlphaFoldDB" id="A0A8T2U4H0"/>
<keyword evidence="8" id="KW-0808">Transferase</keyword>
<dbReference type="CDD" id="cd02440">
    <property type="entry name" value="AdoMet_MTases"/>
    <property type="match status" value="1"/>
</dbReference>
<evidence type="ECO:0000256" key="8">
    <source>
        <dbReference type="ARBA" id="ARBA00022679"/>
    </source>
</evidence>
<evidence type="ECO:0000259" key="15">
    <source>
        <dbReference type="PROSITE" id="PS51559"/>
    </source>
</evidence>
<keyword evidence="10" id="KW-0539">Nucleus</keyword>
<dbReference type="GO" id="GO:0032259">
    <property type="term" value="P:methylation"/>
    <property type="evidence" value="ECO:0007669"/>
    <property type="project" value="UniProtKB-KW"/>
</dbReference>
<comment type="caution">
    <text evidence="16">The sequence shown here is derived from an EMBL/GenBank/DDBJ whole genome shotgun (WGS) entry which is preliminary data.</text>
</comment>
<feature type="domain" description="RMT2" evidence="15">
    <location>
        <begin position="153"/>
        <end position="373"/>
    </location>
</feature>
<evidence type="ECO:0000256" key="11">
    <source>
        <dbReference type="ARBA" id="ARBA00031001"/>
    </source>
</evidence>
<protein>
    <recommendedName>
        <fullName evidence="5">Protein arginine N-methyltransferase 2</fullName>
    </recommendedName>
    <alternativeName>
        <fullName evidence="11">Protein-arginine N5-methyltransferase</fullName>
    </alternativeName>
    <alternativeName>
        <fullName evidence="12">Type IV protein arginine N-methyltransferase</fullName>
    </alternativeName>
</protein>
<dbReference type="EMBL" id="CM035413">
    <property type="protein sequence ID" value="KAH7431070.1"/>
    <property type="molecule type" value="Genomic_DNA"/>
</dbReference>
<dbReference type="PIRSF" id="PIRSF038148">
    <property type="entry name" value="Arginine_N-mtfrase-2"/>
    <property type="match status" value="1"/>
</dbReference>
<dbReference type="Gene3D" id="1.25.40.20">
    <property type="entry name" value="Ankyrin repeat-containing domain"/>
    <property type="match status" value="1"/>
</dbReference>
<keyword evidence="13" id="KW-0040">ANK repeat</keyword>
<proteinExistence type="predicted"/>
<keyword evidence="17" id="KW-1185">Reference proteome</keyword>
<keyword evidence="6" id="KW-0963">Cytoplasm</keyword>
<dbReference type="PROSITE" id="PS51559">
    <property type="entry name" value="SAM_RMT2"/>
    <property type="match status" value="1"/>
</dbReference>
<comment type="subunit">
    <text evidence="4">Monomer.</text>
</comment>
<evidence type="ECO:0000256" key="1">
    <source>
        <dbReference type="ARBA" id="ARBA00002207"/>
    </source>
</evidence>
<feature type="repeat" description="ANK" evidence="13">
    <location>
        <begin position="82"/>
        <end position="114"/>
    </location>
</feature>
<dbReference type="InterPro" id="IPR017408">
    <property type="entry name" value="Arginine_N-MeTrfase_2"/>
</dbReference>
<dbReference type="SMART" id="SM00248">
    <property type="entry name" value="ANK"/>
    <property type="match status" value="3"/>
</dbReference>
<organism evidence="16 17">
    <name type="scientific">Ceratopteris richardii</name>
    <name type="common">Triangle waterfern</name>
    <dbReference type="NCBI Taxonomy" id="49495"/>
    <lineage>
        <taxon>Eukaryota</taxon>
        <taxon>Viridiplantae</taxon>
        <taxon>Streptophyta</taxon>
        <taxon>Embryophyta</taxon>
        <taxon>Tracheophyta</taxon>
        <taxon>Polypodiopsida</taxon>
        <taxon>Polypodiidae</taxon>
        <taxon>Polypodiales</taxon>
        <taxon>Pteridineae</taxon>
        <taxon>Pteridaceae</taxon>
        <taxon>Parkerioideae</taxon>
        <taxon>Ceratopteris</taxon>
    </lineage>
</organism>
<dbReference type="InterPro" id="IPR051038">
    <property type="entry name" value="RMT2/GAMT_Mtase"/>
</dbReference>
<name>A0A8T2U4H0_CERRI</name>
<dbReference type="InterPro" id="IPR036770">
    <property type="entry name" value="Ankyrin_rpt-contain_sf"/>
</dbReference>
<dbReference type="SUPFAM" id="SSF53335">
    <property type="entry name" value="S-adenosyl-L-methionine-dependent methyltransferases"/>
    <property type="match status" value="1"/>
</dbReference>
<dbReference type="PANTHER" id="PTHR32379">
    <property type="entry name" value="GUANIDINOACETATE N-METHYLTRANSFERASE"/>
    <property type="match status" value="1"/>
</dbReference>
<evidence type="ECO:0000256" key="9">
    <source>
        <dbReference type="ARBA" id="ARBA00022691"/>
    </source>
</evidence>
<evidence type="ECO:0000256" key="3">
    <source>
        <dbReference type="ARBA" id="ARBA00004496"/>
    </source>
</evidence>
<evidence type="ECO:0000256" key="13">
    <source>
        <dbReference type="PROSITE-ProRule" id="PRU00023"/>
    </source>
</evidence>
<keyword evidence="9" id="KW-0949">S-adenosyl-L-methionine</keyword>
<dbReference type="OrthoDB" id="19014at2759"/>
<dbReference type="Proteomes" id="UP000825935">
    <property type="component" value="Chromosome 8"/>
</dbReference>
<dbReference type="EMBL" id="CM035413">
    <property type="protein sequence ID" value="KAH7431071.1"/>
    <property type="molecule type" value="Genomic_DNA"/>
</dbReference>
<dbReference type="InterPro" id="IPR026480">
    <property type="entry name" value="RMT2_dom"/>
</dbReference>
<dbReference type="FunFam" id="3.40.50.150:FF:000135">
    <property type="entry name" value="Arginine N-methyltransferase 2"/>
    <property type="match status" value="1"/>
</dbReference>
<keyword evidence="7" id="KW-0489">Methyltransferase</keyword>
<dbReference type="PROSITE" id="PS50088">
    <property type="entry name" value="ANK_REPEAT"/>
    <property type="match status" value="1"/>
</dbReference>
<comment type="subcellular location">
    <subcellularLocation>
        <location evidence="3">Cytoplasm</location>
    </subcellularLocation>
    <subcellularLocation>
        <location evidence="2">Nucleus</location>
    </subcellularLocation>
</comment>
<accession>A0A8T2U4H0</accession>
<evidence type="ECO:0000256" key="2">
    <source>
        <dbReference type="ARBA" id="ARBA00004123"/>
    </source>
</evidence>
<evidence type="ECO:0000256" key="10">
    <source>
        <dbReference type="ARBA" id="ARBA00023242"/>
    </source>
</evidence>
<gene>
    <name evidence="16" type="ORF">KP509_08G028600</name>
</gene>
<dbReference type="InterPro" id="IPR029063">
    <property type="entry name" value="SAM-dependent_MTases_sf"/>
</dbReference>
<evidence type="ECO:0000256" key="6">
    <source>
        <dbReference type="ARBA" id="ARBA00022490"/>
    </source>
</evidence>
<dbReference type="InterPro" id="IPR002110">
    <property type="entry name" value="Ankyrin_rpt"/>
</dbReference>